<feature type="compositionally biased region" description="Basic and acidic residues" evidence="1">
    <location>
        <begin position="747"/>
        <end position="786"/>
    </location>
</feature>
<evidence type="ECO:0000313" key="2">
    <source>
        <dbReference type="EMBL" id="KAH0544571.1"/>
    </source>
</evidence>
<reference evidence="2" key="1">
    <citation type="submission" date="2021-03" db="EMBL/GenBank/DDBJ databases">
        <title>Comparative genomics and phylogenomic investigation of the class Geoglossomycetes provide insights into ecological specialization and systematics.</title>
        <authorList>
            <person name="Melie T."/>
            <person name="Pirro S."/>
            <person name="Miller A.N."/>
            <person name="Quandt A."/>
        </authorList>
    </citation>
    <scope>NUCLEOTIDE SEQUENCE</scope>
    <source>
        <strain evidence="2">GBOQ0MN5Z8</strain>
    </source>
</reference>
<protein>
    <submittedName>
        <fullName evidence="2">Uncharacterized protein</fullName>
    </submittedName>
</protein>
<dbReference type="Proteomes" id="UP000698800">
    <property type="component" value="Unassembled WGS sequence"/>
</dbReference>
<evidence type="ECO:0000256" key="1">
    <source>
        <dbReference type="SAM" id="MobiDB-lite"/>
    </source>
</evidence>
<feature type="region of interest" description="Disordered" evidence="1">
    <location>
        <begin position="565"/>
        <end position="662"/>
    </location>
</feature>
<feature type="compositionally biased region" description="Basic and acidic residues" evidence="1">
    <location>
        <begin position="857"/>
        <end position="870"/>
    </location>
</feature>
<feature type="compositionally biased region" description="Basic and acidic residues" evidence="1">
    <location>
        <begin position="621"/>
        <end position="637"/>
    </location>
</feature>
<feature type="region of interest" description="Disordered" evidence="1">
    <location>
        <begin position="203"/>
        <end position="227"/>
    </location>
</feature>
<name>A0A9P8L2W9_9PEZI</name>
<feature type="compositionally biased region" description="Polar residues" evidence="1">
    <location>
        <begin position="588"/>
        <end position="600"/>
    </location>
</feature>
<evidence type="ECO:0000313" key="3">
    <source>
        <dbReference type="Proteomes" id="UP000698800"/>
    </source>
</evidence>
<feature type="region of interest" description="Disordered" evidence="1">
    <location>
        <begin position="710"/>
        <end position="820"/>
    </location>
</feature>
<proteinExistence type="predicted"/>
<sequence>MAYNAIAQREHDAFSDDANDSNASGSPPQRTLGLSFQPLSPDFSNMGGSLFKVKTTKPADQTRIATTSAATSYDMLDSEDEEADVTTLHRQRHADAPVPQHMSSTDRQPLGPPQESPSEHSTNKNMATWQSEDEPVIVPRTVSPEPMMRTASSEGSVDLQHPVPDLQSMQGAYVGNVERLERSAERLSMTSDISEELRKLKLEQKRSESRRSSIRGSHYEEGGTSVPLANRKFSSASVSNSIVGVNNAARSGGYSPGGWIGSRGGSIRSGSFSQSTGLRLAQFPGQESDQDGGQLHSSIGTNVPTIPPPVPRHGSFARPDNGSPKKSESDHQAVGSLAEPEITLADPIRPVTSASVDTFQQANQLFTDFDGVHFTPHLQDPSASASGQSGTRRVSISHSLVGRQSFVEPQGDQKMVFYPAPVPALLNLPKKLSKLPPTTQREQRRSQVLDAIPTAARRSAIWLPGLEEASASAEDLTMEERRQSRHMDPRRSMANLAGLPPQLRASAFFDQPAIRQDVQVKEESAVATLDSILDASAHAPVSAFTDHPIVGRVGAEVYGKENNARKSTGNLLAPPGNLKKKSSKDELNQTAKAASRSSFGFFTKRRHSGEEEVDEEDERVDGDKHLLSPGEEERLSEGEDTEEGTGDEEGDDEEDDGPYFGAPTTLLAELQIRKQEQRMRNRTAANAFPNGMHSTLLELDAVAQIQRESRRNKRVALAWEDPNAHGPGSDDEDDDDVPLAVLYANKNNERYDEDRPLGLMEKREMEDNEPLSRRRDRLKGGPDARRGVSPNKRASTMYQLEVPHVSGQNNSVDSGDEEEETLAARIARLKAKGTATGLAEEVSTDFAADLLTKFGGEKQKEDVEKGNERDSPDEETLGQRKKRLQAEREARAKEATSGGQPGLSQLKQRRSLADILQAHPVSGSRQVSGDNSGLGGATDVGGLLHQQQQLQQQRSQQLREQNTFGNTVGLNAPLVNTEDESAGVKNAGAVNGLLYERQQYEAQKIQQLKQQNTLLNTAGVDARLSQYQHPQYQQPQTNLNNRMSFAGGLYNDGSGGMAGGTGMGGYGGYNGGMGMAMGMNAYGSGGPAPMGYPNSAMAFNNQHNMGMGGVGMGMHMNAYAPQSATAAGGMGYGNQGATMMQMGQQMAALDARQREMVERWRQSVMQ</sequence>
<dbReference type="OrthoDB" id="5288142at2759"/>
<feature type="compositionally biased region" description="Basic and acidic residues" evidence="1">
    <location>
        <begin position="884"/>
        <end position="894"/>
    </location>
</feature>
<feature type="compositionally biased region" description="Acidic residues" evidence="1">
    <location>
        <begin position="638"/>
        <end position="657"/>
    </location>
</feature>
<feature type="compositionally biased region" description="Acidic residues" evidence="1">
    <location>
        <begin position="611"/>
        <end position="620"/>
    </location>
</feature>
<gene>
    <name evidence="2" type="ORF">FGG08_001343</name>
</gene>
<dbReference type="EMBL" id="JAGHQL010000017">
    <property type="protein sequence ID" value="KAH0544571.1"/>
    <property type="molecule type" value="Genomic_DNA"/>
</dbReference>
<feature type="region of interest" description="Disordered" evidence="1">
    <location>
        <begin position="1"/>
        <end position="135"/>
    </location>
</feature>
<feature type="compositionally biased region" description="Basic and acidic residues" evidence="1">
    <location>
        <begin position="203"/>
        <end position="221"/>
    </location>
</feature>
<accession>A0A9P8L2W9</accession>
<feature type="region of interest" description="Disordered" evidence="1">
    <location>
        <begin position="920"/>
        <end position="940"/>
    </location>
</feature>
<feature type="compositionally biased region" description="Polar residues" evidence="1">
    <location>
        <begin position="27"/>
        <end position="47"/>
    </location>
</feature>
<keyword evidence="3" id="KW-1185">Reference proteome</keyword>
<comment type="caution">
    <text evidence="2">The sequence shown here is derived from an EMBL/GenBank/DDBJ whole genome shotgun (WGS) entry which is preliminary data.</text>
</comment>
<dbReference type="AlphaFoldDB" id="A0A9P8L2W9"/>
<organism evidence="2 3">
    <name type="scientific">Glutinoglossum americanum</name>
    <dbReference type="NCBI Taxonomy" id="1670608"/>
    <lineage>
        <taxon>Eukaryota</taxon>
        <taxon>Fungi</taxon>
        <taxon>Dikarya</taxon>
        <taxon>Ascomycota</taxon>
        <taxon>Pezizomycotina</taxon>
        <taxon>Geoglossomycetes</taxon>
        <taxon>Geoglossales</taxon>
        <taxon>Geoglossaceae</taxon>
        <taxon>Glutinoglossum</taxon>
    </lineage>
</organism>
<feature type="compositionally biased region" description="Polar residues" evidence="1">
    <location>
        <begin position="295"/>
        <end position="304"/>
    </location>
</feature>
<feature type="region of interest" description="Disordered" evidence="1">
    <location>
        <begin position="857"/>
        <end position="906"/>
    </location>
</feature>
<feature type="region of interest" description="Disordered" evidence="1">
    <location>
        <begin position="283"/>
        <end position="342"/>
    </location>
</feature>